<feature type="domain" description="Bacterial repeat" evidence="3">
    <location>
        <begin position="808"/>
        <end position="879"/>
    </location>
</feature>
<evidence type="ECO:0000256" key="2">
    <source>
        <dbReference type="SAM" id="SignalP"/>
    </source>
</evidence>
<feature type="domain" description="Bacterial repeat" evidence="3">
    <location>
        <begin position="605"/>
        <end position="652"/>
    </location>
</feature>
<feature type="chain" id="PRO_5020950950" description="Bacterial repeat domain-containing protein" evidence="2">
    <location>
        <begin position="41"/>
        <end position="1068"/>
    </location>
</feature>
<dbReference type="AlphaFoldDB" id="A0A4R3L219"/>
<feature type="domain" description="Bacterial repeat" evidence="3">
    <location>
        <begin position="959"/>
        <end position="1003"/>
    </location>
</feature>
<name>A0A4R3L219_9GAMM</name>
<feature type="domain" description="Bacterial repeat" evidence="3">
    <location>
        <begin position="654"/>
        <end position="697"/>
    </location>
</feature>
<dbReference type="InterPro" id="IPR059226">
    <property type="entry name" value="Choice_anch_Q_dom"/>
</dbReference>
<feature type="transmembrane region" description="Helical" evidence="1">
    <location>
        <begin position="1045"/>
        <end position="1062"/>
    </location>
</feature>
<dbReference type="Proteomes" id="UP000294599">
    <property type="component" value="Unassembled WGS sequence"/>
</dbReference>
<comment type="caution">
    <text evidence="4">The sequence shown here is derived from an EMBL/GenBank/DDBJ whole genome shotgun (WGS) entry which is preliminary data.</text>
</comment>
<protein>
    <recommendedName>
        <fullName evidence="3">Bacterial repeat domain-containing protein</fullName>
    </recommendedName>
</protein>
<evidence type="ECO:0000259" key="3">
    <source>
        <dbReference type="Pfam" id="PF18998"/>
    </source>
</evidence>
<keyword evidence="1" id="KW-0812">Transmembrane</keyword>
<sequence>MKPDPIDCLPCRGPRTRLPRAATRRAVLCLALLVPMLASAAVQAATWTVVTPGEFDSADPLGGSDCDATTFQCTTLRDAVNRAEGGDTIVFDPALDGQTITLSRYTNCLSLSDTGSATCLPPAGGWSEGYVSQFGPSAFFIRDRTITINAMANGLTRGVVIARDAGAASFRLFDIAGDGGLELVGLTLRNGRAVGGGGNRGGSAMGAGGAIFNRGQLMVYYSTLVGNVAKGGTSGTSGALGGGGVGQSSWDAPGGGPNGGNSAAGGFGGGGYGYHYGGVSIGLAGGFGGGGGTPAGPGGFGGGGGGGPTGAAGGFGGGQGSSSAYFGGGGAGMGGAIFNDAGGVWLMNSTLADNRAAGGGAYTGRGSGLGGAIFSYAGTVRMNFVTVYGNRVGLDASGTGGTASGGAVYHVADSNANCATGGNVTCTSGAAMLEFRHSIAAGSADGSGNAVADIVMHRLSGGMFIHSYDPGEYLVGQWSAVNMSGAPANSDPAEIAALNLAPMPATLHGGFTDVLVPLAGSSAIDRLADCHDFAVDQRFVDRPQGTACDMGSVEHRSDATLAVTVSGSGSVDAGATPAPVSGAIAACAQGSGDCVAVYDGERMPEVTLAATPATGWQITGWGGDCIEDAVDPRVATVTMDGDKTCSATFAIIAYTVAANATGNGTVTPASQNVDHGDTAMITITPDAGHHVDTIGGTCPAGTLTGTSYQTGPITAACIVEVAFAPDAPAVYVVTANATGNGTIAPASQSVTHGSAATFTITPDAGHHVDTIGGTCPAGTLTGTSYQTGPITAACIVEVAFAPDAPAVYVVTANATGNGTIAPASQSVDHGDTATLTVTPDAGHHIDTIGGTCAAGTLTGTSYQTGAITGDCSVTVAFAPDVYTVTASATGNGTVTPASQSVDHGNTATFTVTPDLGHHIDTIGGTCAAGTLTGTSYQTGPITGDCSVTVAFAPDAPAVYVVTANATGNGTITPASQSVDHGDTATFTVTPDAGHHVDTIGGTCPAGTLTGTSYQTGPITGDCSVEVAFAVTVAATATPVPVDARWALLLLAALLAAAGLWTGRREMQA</sequence>
<dbReference type="InterPro" id="IPR044060">
    <property type="entry name" value="Bacterial_rp_domain"/>
</dbReference>
<dbReference type="NCBIfam" id="NF041518">
    <property type="entry name" value="choice_anch_Q"/>
    <property type="match status" value="1"/>
</dbReference>
<keyword evidence="1" id="KW-1133">Transmembrane helix</keyword>
<organism evidence="4 5">
    <name type="scientific">Pseudofulvimonas gallinarii</name>
    <dbReference type="NCBI Taxonomy" id="634155"/>
    <lineage>
        <taxon>Bacteria</taxon>
        <taxon>Pseudomonadati</taxon>
        <taxon>Pseudomonadota</taxon>
        <taxon>Gammaproteobacteria</taxon>
        <taxon>Lysobacterales</taxon>
        <taxon>Rhodanobacteraceae</taxon>
        <taxon>Pseudofulvimonas</taxon>
    </lineage>
</organism>
<feature type="signal peptide" evidence="2">
    <location>
        <begin position="1"/>
        <end position="40"/>
    </location>
</feature>
<feature type="domain" description="Bacterial repeat" evidence="3">
    <location>
        <begin position="731"/>
        <end position="774"/>
    </location>
</feature>
<keyword evidence="1" id="KW-0472">Membrane</keyword>
<gene>
    <name evidence="4" type="ORF">EDC25_1462</name>
</gene>
<keyword evidence="2" id="KW-0732">Signal</keyword>
<evidence type="ECO:0000256" key="1">
    <source>
        <dbReference type="SAM" id="Phobius"/>
    </source>
</evidence>
<reference evidence="4 5" key="1">
    <citation type="submission" date="2019-03" db="EMBL/GenBank/DDBJ databases">
        <title>Genomic Encyclopedia of Type Strains, Phase IV (KMG-IV): sequencing the most valuable type-strain genomes for metagenomic binning, comparative biology and taxonomic classification.</title>
        <authorList>
            <person name="Goeker M."/>
        </authorList>
    </citation>
    <scope>NUCLEOTIDE SEQUENCE [LARGE SCALE GENOMIC DNA]</scope>
    <source>
        <strain evidence="4 5">DSM 21944</strain>
    </source>
</reference>
<dbReference type="EMBL" id="SMAF01000046">
    <property type="protein sequence ID" value="TCS91861.1"/>
    <property type="molecule type" value="Genomic_DNA"/>
</dbReference>
<keyword evidence="5" id="KW-1185">Reference proteome</keyword>
<feature type="domain" description="Bacterial repeat" evidence="3">
    <location>
        <begin position="882"/>
        <end position="953"/>
    </location>
</feature>
<dbReference type="Pfam" id="PF18998">
    <property type="entry name" value="Flg_new_2"/>
    <property type="match status" value="6"/>
</dbReference>
<evidence type="ECO:0000313" key="5">
    <source>
        <dbReference type="Proteomes" id="UP000294599"/>
    </source>
</evidence>
<dbReference type="RefSeq" id="WP_165910920.1">
    <property type="nucleotide sequence ID" value="NZ_JBHLWF010000018.1"/>
</dbReference>
<accession>A0A4R3L219</accession>
<proteinExistence type="predicted"/>
<evidence type="ECO:0000313" key="4">
    <source>
        <dbReference type="EMBL" id="TCS91861.1"/>
    </source>
</evidence>